<dbReference type="Proteomes" id="UP000620124">
    <property type="component" value="Unassembled WGS sequence"/>
</dbReference>
<evidence type="ECO:0000256" key="3">
    <source>
        <dbReference type="SAM" id="SignalP"/>
    </source>
</evidence>
<evidence type="ECO:0000313" key="5">
    <source>
        <dbReference type="Proteomes" id="UP000620124"/>
    </source>
</evidence>
<feature type="region of interest" description="Disordered" evidence="1">
    <location>
        <begin position="104"/>
        <end position="186"/>
    </location>
</feature>
<evidence type="ECO:0000256" key="1">
    <source>
        <dbReference type="SAM" id="MobiDB-lite"/>
    </source>
</evidence>
<name>A0A8H6YQW8_9AGAR</name>
<sequence>MSLSTPFTILAVSLAIRPVHAFTNNNGNFHRSTTSRIIGAVIGVVVLLGILVFLCVMRRRRARAGGPIIGTGFAPGGTGTGKFGGGFNRWGNRNTQYGQNQNQAAYQPGYFPGGTTDGGKYPPPAGEPVPPPYTSANPNQQGGAFSAPSGPPPQQGAYNAPPGPPPEAHVHGNGQQNNNFVGGFRS</sequence>
<proteinExistence type="predicted"/>
<feature type="compositionally biased region" description="Low complexity" evidence="1">
    <location>
        <begin position="171"/>
        <end position="186"/>
    </location>
</feature>
<keyword evidence="2" id="KW-0472">Membrane</keyword>
<reference evidence="4" key="1">
    <citation type="submission" date="2020-05" db="EMBL/GenBank/DDBJ databases">
        <title>Mycena genomes resolve the evolution of fungal bioluminescence.</title>
        <authorList>
            <person name="Tsai I.J."/>
        </authorList>
    </citation>
    <scope>NUCLEOTIDE SEQUENCE</scope>
    <source>
        <strain evidence="4">CCC161011</strain>
    </source>
</reference>
<comment type="caution">
    <text evidence="4">The sequence shown here is derived from an EMBL/GenBank/DDBJ whole genome shotgun (WGS) entry which is preliminary data.</text>
</comment>
<gene>
    <name evidence="4" type="ORF">MVEN_00327300</name>
</gene>
<feature type="compositionally biased region" description="Pro residues" evidence="1">
    <location>
        <begin position="121"/>
        <end position="133"/>
    </location>
</feature>
<keyword evidence="5" id="KW-1185">Reference proteome</keyword>
<dbReference type="EMBL" id="JACAZI010000003">
    <property type="protein sequence ID" value="KAF7364583.1"/>
    <property type="molecule type" value="Genomic_DNA"/>
</dbReference>
<keyword evidence="2" id="KW-0812">Transmembrane</keyword>
<accession>A0A8H6YQW8</accession>
<keyword evidence="2" id="KW-1133">Transmembrane helix</keyword>
<organism evidence="4 5">
    <name type="scientific">Mycena venus</name>
    <dbReference type="NCBI Taxonomy" id="2733690"/>
    <lineage>
        <taxon>Eukaryota</taxon>
        <taxon>Fungi</taxon>
        <taxon>Dikarya</taxon>
        <taxon>Basidiomycota</taxon>
        <taxon>Agaricomycotina</taxon>
        <taxon>Agaricomycetes</taxon>
        <taxon>Agaricomycetidae</taxon>
        <taxon>Agaricales</taxon>
        <taxon>Marasmiineae</taxon>
        <taxon>Mycenaceae</taxon>
        <taxon>Mycena</taxon>
    </lineage>
</organism>
<feature type="transmembrane region" description="Helical" evidence="2">
    <location>
        <begin position="37"/>
        <end position="56"/>
    </location>
</feature>
<protein>
    <submittedName>
        <fullName evidence="4">Uncharacterized protein</fullName>
    </submittedName>
</protein>
<dbReference type="AlphaFoldDB" id="A0A8H6YQW8"/>
<feature type="signal peptide" evidence="3">
    <location>
        <begin position="1"/>
        <end position="21"/>
    </location>
</feature>
<feature type="chain" id="PRO_5034014526" evidence="3">
    <location>
        <begin position="22"/>
        <end position="186"/>
    </location>
</feature>
<evidence type="ECO:0000256" key="2">
    <source>
        <dbReference type="SAM" id="Phobius"/>
    </source>
</evidence>
<evidence type="ECO:0000313" key="4">
    <source>
        <dbReference type="EMBL" id="KAF7364583.1"/>
    </source>
</evidence>
<keyword evidence="3" id="KW-0732">Signal</keyword>